<dbReference type="Gene3D" id="1.10.287.130">
    <property type="match status" value="1"/>
</dbReference>
<reference evidence="13" key="1">
    <citation type="journal article" date="2019" name="Int. J. Syst. Evol. Microbiol.">
        <title>The Global Catalogue of Microorganisms (GCM) 10K type strain sequencing project: providing services to taxonomists for standard genome sequencing and annotation.</title>
        <authorList>
            <consortium name="The Broad Institute Genomics Platform"/>
            <consortium name="The Broad Institute Genome Sequencing Center for Infectious Disease"/>
            <person name="Wu L."/>
            <person name="Ma J."/>
        </authorList>
    </citation>
    <scope>NUCLEOTIDE SEQUENCE [LARGE SCALE GENOMIC DNA]</scope>
    <source>
        <strain evidence="13">LMG 29894</strain>
    </source>
</reference>
<dbReference type="InterPro" id="IPR005467">
    <property type="entry name" value="His_kinase_dom"/>
</dbReference>
<feature type="region of interest" description="Disordered" evidence="7">
    <location>
        <begin position="488"/>
        <end position="521"/>
    </location>
</feature>
<dbReference type="CDD" id="cd00130">
    <property type="entry name" value="PAS"/>
    <property type="match status" value="5"/>
</dbReference>
<name>A0ABV8MLN0_9NEIS</name>
<protein>
    <recommendedName>
        <fullName evidence="2">histidine kinase</fullName>
        <ecNumber evidence="2">2.7.13.3</ecNumber>
    </recommendedName>
</protein>
<evidence type="ECO:0000259" key="10">
    <source>
        <dbReference type="PROSITE" id="PS50112"/>
    </source>
</evidence>
<feature type="transmembrane region" description="Helical" evidence="8">
    <location>
        <begin position="9"/>
        <end position="34"/>
    </location>
</feature>
<feature type="domain" description="PAC" evidence="11">
    <location>
        <begin position="522"/>
        <end position="572"/>
    </location>
</feature>
<feature type="domain" description="PAC" evidence="11">
    <location>
        <begin position="654"/>
        <end position="704"/>
    </location>
</feature>
<dbReference type="PROSITE" id="PS50113">
    <property type="entry name" value="PAC"/>
    <property type="match status" value="5"/>
</dbReference>
<dbReference type="InterPro" id="IPR013655">
    <property type="entry name" value="PAS_fold_3"/>
</dbReference>
<feature type="transmembrane region" description="Helical" evidence="8">
    <location>
        <begin position="130"/>
        <end position="153"/>
    </location>
</feature>
<dbReference type="CDD" id="cd00082">
    <property type="entry name" value="HisKA"/>
    <property type="match status" value="1"/>
</dbReference>
<feature type="domain" description="PAC" evidence="11">
    <location>
        <begin position="378"/>
        <end position="430"/>
    </location>
</feature>
<dbReference type="SUPFAM" id="SSF55785">
    <property type="entry name" value="PYP-like sensor domain (PAS domain)"/>
    <property type="match status" value="5"/>
</dbReference>
<dbReference type="Pfam" id="PF00512">
    <property type="entry name" value="HisKA"/>
    <property type="match status" value="1"/>
</dbReference>
<dbReference type="InterPro" id="IPR000700">
    <property type="entry name" value="PAS-assoc_C"/>
</dbReference>
<dbReference type="SUPFAM" id="SSF55874">
    <property type="entry name" value="ATPase domain of HSP90 chaperone/DNA topoisomerase II/histidine kinase"/>
    <property type="match status" value="1"/>
</dbReference>
<feature type="domain" description="PAS" evidence="10">
    <location>
        <begin position="573"/>
        <end position="643"/>
    </location>
</feature>
<dbReference type="Proteomes" id="UP001595791">
    <property type="component" value="Unassembled WGS sequence"/>
</dbReference>
<feature type="transmembrane region" description="Helical" evidence="8">
    <location>
        <begin position="40"/>
        <end position="60"/>
    </location>
</feature>
<dbReference type="Gene3D" id="2.10.70.100">
    <property type="match status" value="1"/>
</dbReference>
<dbReference type="SMART" id="SM00387">
    <property type="entry name" value="HATPase_c"/>
    <property type="match status" value="1"/>
</dbReference>
<accession>A0ABV8MLN0</accession>
<dbReference type="InterPro" id="IPR013767">
    <property type="entry name" value="PAS_fold"/>
</dbReference>
<keyword evidence="5" id="KW-0418">Kinase</keyword>
<keyword evidence="13" id="KW-1185">Reference proteome</keyword>
<dbReference type="PANTHER" id="PTHR43304:SF1">
    <property type="entry name" value="PAC DOMAIN-CONTAINING PROTEIN"/>
    <property type="match status" value="1"/>
</dbReference>
<dbReference type="EC" id="2.7.13.3" evidence="2"/>
<keyword evidence="8" id="KW-1133">Transmembrane helix</keyword>
<evidence type="ECO:0000256" key="6">
    <source>
        <dbReference type="SAM" id="Coils"/>
    </source>
</evidence>
<dbReference type="Pfam" id="PF13426">
    <property type="entry name" value="PAS_9"/>
    <property type="match status" value="1"/>
</dbReference>
<feature type="domain" description="PAC" evidence="11">
    <location>
        <begin position="779"/>
        <end position="832"/>
    </location>
</feature>
<dbReference type="PANTHER" id="PTHR43304">
    <property type="entry name" value="PHYTOCHROME-LIKE PROTEIN CPH1"/>
    <property type="match status" value="1"/>
</dbReference>
<dbReference type="SMART" id="SM00388">
    <property type="entry name" value="HisKA"/>
    <property type="match status" value="1"/>
</dbReference>
<feature type="transmembrane region" description="Helical" evidence="8">
    <location>
        <begin position="243"/>
        <end position="261"/>
    </location>
</feature>
<dbReference type="Gene3D" id="3.30.565.10">
    <property type="entry name" value="Histidine kinase-like ATPase, C-terminal domain"/>
    <property type="match status" value="1"/>
</dbReference>
<evidence type="ECO:0000256" key="8">
    <source>
        <dbReference type="SAM" id="Phobius"/>
    </source>
</evidence>
<gene>
    <name evidence="12" type="ORF">ACFOW7_04290</name>
</gene>
<dbReference type="Pfam" id="PF08447">
    <property type="entry name" value="PAS_3"/>
    <property type="match status" value="2"/>
</dbReference>
<evidence type="ECO:0000256" key="2">
    <source>
        <dbReference type="ARBA" id="ARBA00012438"/>
    </source>
</evidence>
<feature type="domain" description="PAS" evidence="10">
    <location>
        <begin position="705"/>
        <end position="775"/>
    </location>
</feature>
<dbReference type="RefSeq" id="WP_378161402.1">
    <property type="nucleotide sequence ID" value="NZ_JBHSBU010000001.1"/>
</dbReference>
<comment type="caution">
    <text evidence="12">The sequence shown here is derived from an EMBL/GenBank/DDBJ whole genome shotgun (WGS) entry which is preliminary data.</text>
</comment>
<dbReference type="SUPFAM" id="SSF47384">
    <property type="entry name" value="Homodimeric domain of signal transducing histidine kinase"/>
    <property type="match status" value="1"/>
</dbReference>
<dbReference type="InterPro" id="IPR001610">
    <property type="entry name" value="PAC"/>
</dbReference>
<feature type="transmembrane region" description="Helical" evidence="8">
    <location>
        <begin position="165"/>
        <end position="186"/>
    </location>
</feature>
<keyword evidence="8" id="KW-0812">Transmembrane</keyword>
<evidence type="ECO:0000256" key="3">
    <source>
        <dbReference type="ARBA" id="ARBA00022553"/>
    </source>
</evidence>
<dbReference type="Pfam" id="PF02518">
    <property type="entry name" value="HATPase_c"/>
    <property type="match status" value="1"/>
</dbReference>
<keyword evidence="4" id="KW-0808">Transferase</keyword>
<feature type="transmembrane region" description="Helical" evidence="8">
    <location>
        <begin position="273"/>
        <end position="292"/>
    </location>
</feature>
<dbReference type="InterPro" id="IPR000014">
    <property type="entry name" value="PAS"/>
</dbReference>
<feature type="domain" description="PAC" evidence="11">
    <location>
        <begin position="906"/>
        <end position="958"/>
    </location>
</feature>
<dbReference type="InterPro" id="IPR003661">
    <property type="entry name" value="HisK_dim/P_dom"/>
</dbReference>
<dbReference type="InterPro" id="IPR036890">
    <property type="entry name" value="HATPase_C_sf"/>
</dbReference>
<comment type="catalytic activity">
    <reaction evidence="1">
        <text>ATP + protein L-histidine = ADP + protein N-phospho-L-histidine.</text>
        <dbReference type="EC" id="2.7.13.3"/>
    </reaction>
</comment>
<dbReference type="SMART" id="SM00091">
    <property type="entry name" value="PAS"/>
    <property type="match status" value="5"/>
</dbReference>
<dbReference type="Gene3D" id="3.30.450.20">
    <property type="entry name" value="PAS domain"/>
    <property type="match status" value="5"/>
</dbReference>
<evidence type="ECO:0000256" key="1">
    <source>
        <dbReference type="ARBA" id="ARBA00000085"/>
    </source>
</evidence>
<keyword evidence="8" id="KW-0472">Membrane</keyword>
<dbReference type="PRINTS" id="PR00344">
    <property type="entry name" value="BCTRLSENSOR"/>
</dbReference>
<feature type="transmembrane region" description="Helical" evidence="8">
    <location>
        <begin position="91"/>
        <end position="110"/>
    </location>
</feature>
<evidence type="ECO:0000313" key="12">
    <source>
        <dbReference type="EMBL" id="MFC4158577.1"/>
    </source>
</evidence>
<feature type="coiled-coil region" evidence="6">
    <location>
        <begin position="949"/>
        <end position="976"/>
    </location>
</feature>
<dbReference type="InterPro" id="IPR035965">
    <property type="entry name" value="PAS-like_dom_sf"/>
</dbReference>
<evidence type="ECO:0000256" key="4">
    <source>
        <dbReference type="ARBA" id="ARBA00022679"/>
    </source>
</evidence>
<dbReference type="InterPro" id="IPR004358">
    <property type="entry name" value="Sig_transdc_His_kin-like_C"/>
</dbReference>
<sequence length="1225" mass="136211">MAVTPHAPFLAPTVPLLLLPSLLLGLMVVGTALFCLYLSSLPGAVATFWLPNAVLAAVLARTSPQQWPTWCSIAALAVLSANLLYGNDWLMSVALILPNLIDPLVVAAFLRYSQPAEGFSFSRPADTLAVLGTATLLGPLSGMVVGIPLLYWLKDLPPLETAIKWYAGAAVGTLAMLPLGLSVSLAQCRLLLTHSRRLFEFLGWLLLVLLMPWLLHRVSTPFVFIGLPLLLAAMRLPLLQSLLLNLAATIAVVGLAAAGVFPLRPLLPGSSAILGYLPLALTILPAFILATLNHIADTRHRALALSESRFRSAMEHSAIGFALVGLDGRLLEVNPALCTMLGYPEAELQGRQLNEFVPADEQALQQNQALLQGCLPSYQIEQRYRCRDGQALWGLLSVSLVRDRESRPVYFVVQIKNIEQRKQAEQRLAESEVRFRAVAETAHDGLISVDSERRIVYCNAAAERLFGYSASAILGFPIDRLIPDCPAPAEEANPPGQAIGEKTAQGMTAPPGAPTTPDSLAPRHELEGIRRDGSRFTLELSLAGWRIGERRFFTAILRDVSERQRIAHQLIESEARFRAVAETANDAFISADERGRITYFNAAAERIFGYRAEEIMQQSIELLIPQRYRHLHEFSMQRAVIAGHGDAVPLMGGRTRELEGLRRDGREFPLEISLATWSLSGRQYFTAVIRDISERRQAERRAAADEARWRFALENDAQAVYDWNLVSDTLFRSDTWQRLLGASEPDTESGDWIARLHPDDAETVRQALDAHLRGDTEIFSCEYRFRHHDGHYLWLHDHGRVIERDRTGRALRMVGVQRDISSEKAAAEERQRLLDRITVATQAVGIGIWEWDISDNSVVWDQRMLELYGLPAPPSDYDGWRATLHPHDIDRTEAEISLALSGWVPFDVTFRIVRPDSEVRVLRGVARILRNERGAALRMVGTNWDISDSVRAERKLKEINDRLQKSYQDIAAANEEVRNFAYIVSHDLRSPLVNVQGFAGELRYAIGVLDEQLNNHGTALPEAVRERCRQLLAEDMRESLDFINTAVNRMDRQIAAVLRLSRMGRQQLQVEQVDLAALTQNIVATLNHDLESAEGSVTLAPLPTVQGDRQALEQILGNLLSNAVKYRQPGRPLHIVVWASQSSRGMSLHIMDNGRGIAAEDIPRVFELFRRVGVQDSAGEGMGLAYVQALVKRHQGRIWCDSEPGEGSVFHVFLPPAPGHTPWGA</sequence>
<evidence type="ECO:0000256" key="7">
    <source>
        <dbReference type="SAM" id="MobiDB-lite"/>
    </source>
</evidence>
<proteinExistence type="predicted"/>
<dbReference type="SMART" id="SM00086">
    <property type="entry name" value="PAC"/>
    <property type="match status" value="5"/>
</dbReference>
<feature type="transmembrane region" description="Helical" evidence="8">
    <location>
        <begin position="198"/>
        <end position="215"/>
    </location>
</feature>
<dbReference type="PROSITE" id="PS50109">
    <property type="entry name" value="HIS_KIN"/>
    <property type="match status" value="1"/>
</dbReference>
<evidence type="ECO:0000259" key="9">
    <source>
        <dbReference type="PROSITE" id="PS50109"/>
    </source>
</evidence>
<dbReference type="InterPro" id="IPR052162">
    <property type="entry name" value="Sensor_kinase/Photoreceptor"/>
</dbReference>
<evidence type="ECO:0000313" key="13">
    <source>
        <dbReference type="Proteomes" id="UP001595791"/>
    </source>
</evidence>
<dbReference type="InterPro" id="IPR003594">
    <property type="entry name" value="HATPase_dom"/>
</dbReference>
<dbReference type="Pfam" id="PF00989">
    <property type="entry name" value="PAS"/>
    <property type="match status" value="2"/>
</dbReference>
<feature type="domain" description="Histidine kinase" evidence="9">
    <location>
        <begin position="983"/>
        <end position="1218"/>
    </location>
</feature>
<dbReference type="NCBIfam" id="TIGR00229">
    <property type="entry name" value="sensory_box"/>
    <property type="match status" value="5"/>
</dbReference>
<organism evidence="12 13">
    <name type="scientific">Chitinimonas lacunae</name>
    <dbReference type="NCBI Taxonomy" id="1963018"/>
    <lineage>
        <taxon>Bacteria</taxon>
        <taxon>Pseudomonadati</taxon>
        <taxon>Pseudomonadota</taxon>
        <taxon>Betaproteobacteria</taxon>
        <taxon>Neisseriales</taxon>
        <taxon>Chitinibacteraceae</taxon>
        <taxon>Chitinimonas</taxon>
    </lineage>
</organism>
<keyword evidence="6" id="KW-0175">Coiled coil</keyword>
<feature type="domain" description="PAS" evidence="10">
    <location>
        <begin position="306"/>
        <end position="378"/>
    </location>
</feature>
<evidence type="ECO:0000256" key="5">
    <source>
        <dbReference type="ARBA" id="ARBA00022777"/>
    </source>
</evidence>
<feature type="domain" description="PAS" evidence="10">
    <location>
        <begin position="431"/>
        <end position="475"/>
    </location>
</feature>
<keyword evidence="3" id="KW-0597">Phosphoprotein</keyword>
<dbReference type="InterPro" id="IPR036097">
    <property type="entry name" value="HisK_dim/P_sf"/>
</dbReference>
<dbReference type="PROSITE" id="PS50112">
    <property type="entry name" value="PAS"/>
    <property type="match status" value="4"/>
</dbReference>
<evidence type="ECO:0000259" key="11">
    <source>
        <dbReference type="PROSITE" id="PS50113"/>
    </source>
</evidence>
<dbReference type="EMBL" id="JBHSBU010000001">
    <property type="protein sequence ID" value="MFC4158577.1"/>
    <property type="molecule type" value="Genomic_DNA"/>
</dbReference>